<keyword evidence="2" id="KW-0732">Signal</keyword>
<dbReference type="AlphaFoldDB" id="A0A1L9TVG4"/>
<dbReference type="Proteomes" id="UP000184356">
    <property type="component" value="Unassembled WGS sequence"/>
</dbReference>
<dbReference type="EMBL" id="KV878582">
    <property type="protein sequence ID" value="OJJ63411.1"/>
    <property type="molecule type" value="Genomic_DNA"/>
</dbReference>
<name>A0A1L9TVG4_9EURO</name>
<feature type="chain" id="PRO_5012544269" evidence="2">
    <location>
        <begin position="17"/>
        <end position="178"/>
    </location>
</feature>
<feature type="signal peptide" evidence="2">
    <location>
        <begin position="1"/>
        <end position="16"/>
    </location>
</feature>
<keyword evidence="4" id="KW-1185">Reference proteome</keyword>
<evidence type="ECO:0000256" key="2">
    <source>
        <dbReference type="SAM" id="SignalP"/>
    </source>
</evidence>
<dbReference type="VEuPathDB" id="FungiDB:ASPSYDRAFT_230009"/>
<evidence type="ECO:0000256" key="1">
    <source>
        <dbReference type="SAM" id="MobiDB-lite"/>
    </source>
</evidence>
<feature type="region of interest" description="Disordered" evidence="1">
    <location>
        <begin position="42"/>
        <end position="70"/>
    </location>
</feature>
<gene>
    <name evidence="3" type="ORF">ASPSYDRAFT_230009</name>
</gene>
<dbReference type="GeneID" id="63760191"/>
<evidence type="ECO:0000313" key="3">
    <source>
        <dbReference type="EMBL" id="OJJ63411.1"/>
    </source>
</evidence>
<accession>A0A1L9TVG4</accession>
<reference evidence="4" key="1">
    <citation type="journal article" date="2017" name="Genome Biol.">
        <title>Comparative genomics reveals high biological diversity and specific adaptations in the industrially and medically important fungal genus Aspergillus.</title>
        <authorList>
            <person name="de Vries R.P."/>
            <person name="Riley R."/>
            <person name="Wiebenga A."/>
            <person name="Aguilar-Osorio G."/>
            <person name="Amillis S."/>
            <person name="Uchima C.A."/>
            <person name="Anderluh G."/>
            <person name="Asadollahi M."/>
            <person name="Askin M."/>
            <person name="Barry K."/>
            <person name="Battaglia E."/>
            <person name="Bayram O."/>
            <person name="Benocci T."/>
            <person name="Braus-Stromeyer S.A."/>
            <person name="Caldana C."/>
            <person name="Canovas D."/>
            <person name="Cerqueira G.C."/>
            <person name="Chen F."/>
            <person name="Chen W."/>
            <person name="Choi C."/>
            <person name="Clum A."/>
            <person name="Dos Santos R.A."/>
            <person name="Damasio A.R."/>
            <person name="Diallinas G."/>
            <person name="Emri T."/>
            <person name="Fekete E."/>
            <person name="Flipphi M."/>
            <person name="Freyberg S."/>
            <person name="Gallo A."/>
            <person name="Gournas C."/>
            <person name="Habgood R."/>
            <person name="Hainaut M."/>
            <person name="Harispe M.L."/>
            <person name="Henrissat B."/>
            <person name="Hilden K.S."/>
            <person name="Hope R."/>
            <person name="Hossain A."/>
            <person name="Karabika E."/>
            <person name="Karaffa L."/>
            <person name="Karanyi Z."/>
            <person name="Krasevec N."/>
            <person name="Kuo A."/>
            <person name="Kusch H."/>
            <person name="LaButti K."/>
            <person name="Lagendijk E.L."/>
            <person name="Lapidus A."/>
            <person name="Levasseur A."/>
            <person name="Lindquist E."/>
            <person name="Lipzen A."/>
            <person name="Logrieco A.F."/>
            <person name="MacCabe A."/>
            <person name="Maekelae M.R."/>
            <person name="Malavazi I."/>
            <person name="Melin P."/>
            <person name="Meyer V."/>
            <person name="Mielnichuk N."/>
            <person name="Miskei M."/>
            <person name="Molnar A.P."/>
            <person name="Mule G."/>
            <person name="Ngan C.Y."/>
            <person name="Orejas M."/>
            <person name="Orosz E."/>
            <person name="Ouedraogo J.P."/>
            <person name="Overkamp K.M."/>
            <person name="Park H.-S."/>
            <person name="Perrone G."/>
            <person name="Piumi F."/>
            <person name="Punt P.J."/>
            <person name="Ram A.F."/>
            <person name="Ramon A."/>
            <person name="Rauscher S."/>
            <person name="Record E."/>
            <person name="Riano-Pachon D.M."/>
            <person name="Robert V."/>
            <person name="Roehrig J."/>
            <person name="Ruller R."/>
            <person name="Salamov A."/>
            <person name="Salih N.S."/>
            <person name="Samson R.A."/>
            <person name="Sandor E."/>
            <person name="Sanguinetti M."/>
            <person name="Schuetze T."/>
            <person name="Sepcic K."/>
            <person name="Shelest E."/>
            <person name="Sherlock G."/>
            <person name="Sophianopoulou V."/>
            <person name="Squina F.M."/>
            <person name="Sun H."/>
            <person name="Susca A."/>
            <person name="Todd R.B."/>
            <person name="Tsang A."/>
            <person name="Unkles S.E."/>
            <person name="van de Wiele N."/>
            <person name="van Rossen-Uffink D."/>
            <person name="Oliveira J.V."/>
            <person name="Vesth T.C."/>
            <person name="Visser J."/>
            <person name="Yu J.-H."/>
            <person name="Zhou M."/>
            <person name="Andersen M.R."/>
            <person name="Archer D.B."/>
            <person name="Baker S.E."/>
            <person name="Benoit I."/>
            <person name="Brakhage A.A."/>
            <person name="Braus G.H."/>
            <person name="Fischer R."/>
            <person name="Frisvad J.C."/>
            <person name="Goldman G.H."/>
            <person name="Houbraken J."/>
            <person name="Oakley B."/>
            <person name="Pocsi I."/>
            <person name="Scazzocchio C."/>
            <person name="Seiboth B."/>
            <person name="vanKuyk P.A."/>
            <person name="Wortman J."/>
            <person name="Dyer P.S."/>
            <person name="Grigoriev I.V."/>
        </authorList>
    </citation>
    <scope>NUCLEOTIDE SEQUENCE [LARGE SCALE GENOMIC DNA]</scope>
    <source>
        <strain evidence="4">CBS 593.65</strain>
    </source>
</reference>
<proteinExistence type="predicted"/>
<evidence type="ECO:0000313" key="4">
    <source>
        <dbReference type="Proteomes" id="UP000184356"/>
    </source>
</evidence>
<sequence>MMWLVLVPLSFEDLAADLDSSCRGHSILYYMFYRIEPEQLHARPTTPQCTPRKEKKKAKKRPKNRMNEKKRGIKSRLKFIQQLRVSQLQSQSHSIAEDSTRSTQCDDELALRKNITVGFTIHAHPGPNITVTVTKIVATSHRILVLLLPQVVKIWAWWLCRGPTPRPSEFGVCRSQAA</sequence>
<dbReference type="RefSeq" id="XP_040707217.1">
    <property type="nucleotide sequence ID" value="XM_040844118.1"/>
</dbReference>
<protein>
    <submittedName>
        <fullName evidence="3">Uncharacterized protein</fullName>
    </submittedName>
</protein>
<organism evidence="3 4">
    <name type="scientific">Aspergillus sydowii CBS 593.65</name>
    <dbReference type="NCBI Taxonomy" id="1036612"/>
    <lineage>
        <taxon>Eukaryota</taxon>
        <taxon>Fungi</taxon>
        <taxon>Dikarya</taxon>
        <taxon>Ascomycota</taxon>
        <taxon>Pezizomycotina</taxon>
        <taxon>Eurotiomycetes</taxon>
        <taxon>Eurotiomycetidae</taxon>
        <taxon>Eurotiales</taxon>
        <taxon>Aspergillaceae</taxon>
        <taxon>Aspergillus</taxon>
        <taxon>Aspergillus subgen. Nidulantes</taxon>
    </lineage>
</organism>
<feature type="compositionally biased region" description="Basic residues" evidence="1">
    <location>
        <begin position="53"/>
        <end position="64"/>
    </location>
</feature>